<dbReference type="Pfam" id="PF00465">
    <property type="entry name" value="Fe-ADH"/>
    <property type="match status" value="1"/>
</dbReference>
<keyword evidence="8" id="KW-0862">Zinc</keyword>
<reference evidence="11 12" key="1">
    <citation type="journal article" date="2015" name="Biotechnol. Bioeng.">
        <title>Genome sequence and phenotypic characterization of Caulobacter segnis.</title>
        <authorList>
            <person name="Patel S."/>
            <person name="Fletcher B."/>
            <person name="Scott D.C."/>
            <person name="Ely B."/>
        </authorList>
    </citation>
    <scope>NUCLEOTIDE SEQUENCE [LARGE SCALE GENOMIC DNA]</scope>
    <source>
        <strain evidence="11 12">ERI-2</strain>
    </source>
</reference>
<comment type="pathway">
    <text evidence="4">Polyol metabolism; glycerol fermentation; glycerone phosphate from glycerol (oxidative route): step 1/2.</text>
</comment>
<evidence type="ECO:0000256" key="7">
    <source>
        <dbReference type="ARBA" id="ARBA00049006"/>
    </source>
</evidence>
<comment type="catalytic activity">
    <reaction evidence="7">
        <text>glycerol + NAD(+) = dihydroxyacetone + NADH + H(+)</text>
        <dbReference type="Rhea" id="RHEA:13769"/>
        <dbReference type="ChEBI" id="CHEBI:15378"/>
        <dbReference type="ChEBI" id="CHEBI:16016"/>
        <dbReference type="ChEBI" id="CHEBI:17754"/>
        <dbReference type="ChEBI" id="CHEBI:57540"/>
        <dbReference type="ChEBI" id="CHEBI:57945"/>
        <dbReference type="EC" id="1.1.1.6"/>
    </reaction>
</comment>
<dbReference type="GO" id="GO:0046872">
    <property type="term" value="F:metal ion binding"/>
    <property type="evidence" value="ECO:0007669"/>
    <property type="project" value="UniProtKB-KW"/>
</dbReference>
<comment type="caution">
    <text evidence="11">The sequence shown here is derived from an EMBL/GenBank/DDBJ whole genome shotgun (WGS) entry which is preliminary data.</text>
</comment>
<protein>
    <recommendedName>
        <fullName evidence="6">Glycerol dehydrogenase</fullName>
        <ecNumber evidence="5">1.1.1.6</ecNumber>
    </recommendedName>
</protein>
<evidence type="ECO:0000256" key="5">
    <source>
        <dbReference type="ARBA" id="ARBA00039147"/>
    </source>
</evidence>
<dbReference type="Proteomes" id="UP000077407">
    <property type="component" value="Unassembled WGS sequence"/>
</dbReference>
<proteinExistence type="predicted"/>
<name>A0A168PDC9_9CLOT</name>
<evidence type="ECO:0000256" key="6">
    <source>
        <dbReference type="ARBA" id="ARBA00040132"/>
    </source>
</evidence>
<evidence type="ECO:0000313" key="11">
    <source>
        <dbReference type="EMBL" id="OAA87610.1"/>
    </source>
</evidence>
<feature type="binding site" evidence="9">
    <location>
        <position position="133"/>
    </location>
    <ligand>
        <name>NAD(+)</name>
        <dbReference type="ChEBI" id="CHEBI:57540"/>
    </ligand>
</feature>
<dbReference type="PATRIC" id="fig|1538.10.peg.2414"/>
<feature type="binding site" evidence="8">
    <location>
        <position position="279"/>
    </location>
    <ligand>
        <name>glycerol</name>
        <dbReference type="ChEBI" id="CHEBI:17754"/>
    </ligand>
</feature>
<keyword evidence="1 8" id="KW-0479">Metal-binding</keyword>
<comment type="cofactor">
    <cofactor evidence="8">
        <name>Zn(2+)</name>
        <dbReference type="ChEBI" id="CHEBI:29105"/>
    </cofactor>
    <text evidence="8">Binds 1 zinc ion per subunit.</text>
</comment>
<dbReference type="PIRSF" id="PIRSF000112">
    <property type="entry name" value="Glycerol_dehydrogenase"/>
    <property type="match status" value="1"/>
</dbReference>
<dbReference type="InterPro" id="IPR001670">
    <property type="entry name" value="ADH_Fe/GldA"/>
</dbReference>
<evidence type="ECO:0000256" key="8">
    <source>
        <dbReference type="PIRSR" id="PIRSR000112-1"/>
    </source>
</evidence>
<feature type="domain" description="Alcohol dehydrogenase iron-type/glycerol dehydrogenase GldA" evidence="10">
    <location>
        <begin position="12"/>
        <end position="140"/>
    </location>
</feature>
<dbReference type="AlphaFoldDB" id="A0A168PDC9"/>
<evidence type="ECO:0000256" key="9">
    <source>
        <dbReference type="PIRSR" id="PIRSR000112-3"/>
    </source>
</evidence>
<dbReference type="EMBL" id="LITT01000020">
    <property type="protein sequence ID" value="OAA87610.1"/>
    <property type="molecule type" value="Genomic_DNA"/>
</dbReference>
<dbReference type="PANTHER" id="PTHR43616:SF5">
    <property type="entry name" value="GLYCEROL DEHYDROGENASE 1"/>
    <property type="match status" value="1"/>
</dbReference>
<evidence type="ECO:0000256" key="2">
    <source>
        <dbReference type="ARBA" id="ARBA00023002"/>
    </source>
</evidence>
<evidence type="ECO:0000259" key="10">
    <source>
        <dbReference type="Pfam" id="PF00465"/>
    </source>
</evidence>
<feature type="binding site" evidence="9">
    <location>
        <position position="127"/>
    </location>
    <ligand>
        <name>NAD(+)</name>
        <dbReference type="ChEBI" id="CHEBI:57540"/>
    </ligand>
</feature>
<feature type="binding site" evidence="9">
    <location>
        <position position="129"/>
    </location>
    <ligand>
        <name>NAD(+)</name>
        <dbReference type="ChEBI" id="CHEBI:57540"/>
    </ligand>
</feature>
<feature type="binding site" evidence="8">
    <location>
        <position position="260"/>
    </location>
    <ligand>
        <name>glycerol</name>
        <dbReference type="ChEBI" id="CHEBI:17754"/>
    </ligand>
</feature>
<feature type="binding site" evidence="9">
    <location>
        <begin position="96"/>
        <end position="100"/>
    </location>
    <ligand>
        <name>NAD(+)</name>
        <dbReference type="ChEBI" id="CHEBI:57540"/>
    </ligand>
</feature>
<dbReference type="Gene3D" id="3.40.50.1970">
    <property type="match status" value="1"/>
</dbReference>
<organism evidence="11 12">
    <name type="scientific">Clostridium ljungdahlii</name>
    <dbReference type="NCBI Taxonomy" id="1538"/>
    <lineage>
        <taxon>Bacteria</taxon>
        <taxon>Bacillati</taxon>
        <taxon>Bacillota</taxon>
        <taxon>Clostridia</taxon>
        <taxon>Eubacteriales</taxon>
        <taxon>Clostridiaceae</taxon>
        <taxon>Clostridium</taxon>
    </lineage>
</organism>
<evidence type="ECO:0000256" key="4">
    <source>
        <dbReference type="ARBA" id="ARBA00037918"/>
    </source>
</evidence>
<keyword evidence="2 11" id="KW-0560">Oxidoreductase</keyword>
<sequence>MCKENSIGLISKYIQTSGGLEAVGREVKQLGKRAFIIGGQTALRVSFDKIEQSLKSEGIDYKVHIFSGYCTIAQINRIGEEANEFNANVIIGIGGGTVLDTAKAAADIFSKKIVTIPTTAAQCAGYSSLSVIYSDDGVVLDNMFLKHKVDCVIIDTNIIAKKCPSRMLAAGIGNGMAKYPEIQFRMASCSKLKKSSSMSLAMQVVKFTWDKYIEMSRKAVKDVKDNCNSQEVEDMVCANIVLTGMTSSLANSGNQSAIAHYFYNCITKFFKEQQAKFFHGELVSLGVLLQMKINGCSNAEIEQYKNFLRSINLPTTLRDIQLDAAEKNLRIIAQYVASKIKCGEEDKKLILNSMQSIVP</sequence>
<dbReference type="RefSeq" id="WP_063555440.1">
    <property type="nucleotide sequence ID" value="NZ_LITT01000020.1"/>
</dbReference>
<evidence type="ECO:0000256" key="3">
    <source>
        <dbReference type="ARBA" id="ARBA00023027"/>
    </source>
</evidence>
<evidence type="ECO:0000256" key="1">
    <source>
        <dbReference type="ARBA" id="ARBA00022723"/>
    </source>
</evidence>
<accession>A0A168PDC9</accession>
<dbReference type="SUPFAM" id="SSF56796">
    <property type="entry name" value="Dehydroquinate synthase-like"/>
    <property type="match status" value="1"/>
</dbReference>
<dbReference type="Gene3D" id="1.20.1090.10">
    <property type="entry name" value="Dehydroquinate synthase-like - alpha domain"/>
    <property type="match status" value="1"/>
</dbReference>
<evidence type="ECO:0000313" key="12">
    <source>
        <dbReference type="Proteomes" id="UP000077407"/>
    </source>
</evidence>
<dbReference type="CDD" id="cd08550">
    <property type="entry name" value="GlyDH-like"/>
    <property type="match status" value="1"/>
</dbReference>
<dbReference type="EC" id="1.1.1.6" evidence="5"/>
<dbReference type="InterPro" id="IPR016205">
    <property type="entry name" value="Glycerol_DH"/>
</dbReference>
<dbReference type="GO" id="GO:0008888">
    <property type="term" value="F:glycerol dehydrogenase (NAD+) activity"/>
    <property type="evidence" value="ECO:0007669"/>
    <property type="project" value="UniProtKB-EC"/>
</dbReference>
<keyword evidence="3 9" id="KW-0520">NAD</keyword>
<gene>
    <name evidence="11" type="primary">gldA</name>
    <name evidence="11" type="ORF">WY13_01966</name>
</gene>
<dbReference type="PANTHER" id="PTHR43616">
    <property type="entry name" value="GLYCEROL DEHYDROGENASE"/>
    <property type="match status" value="1"/>
</dbReference>